<evidence type="ECO:0000259" key="7">
    <source>
        <dbReference type="PROSITE" id="PS50041"/>
    </source>
</evidence>
<dbReference type="KEGG" id="pbi:103056520"/>
<dbReference type="OMA" id="NGHQFSK"/>
<keyword evidence="3" id="KW-0430">Lectin</keyword>
<keyword evidence="6" id="KW-0472">Membrane</keyword>
<dbReference type="AlphaFoldDB" id="A0A9F5MYJ6"/>
<dbReference type="InterPro" id="IPR016187">
    <property type="entry name" value="CTDL_fold"/>
</dbReference>
<dbReference type="RefSeq" id="XP_007441702.1">
    <property type="nucleotide sequence ID" value="XM_007441640.2"/>
</dbReference>
<proteinExistence type="predicted"/>
<keyword evidence="8" id="KW-1185">Reference proteome</keyword>
<dbReference type="GO" id="GO:0005576">
    <property type="term" value="C:extracellular region"/>
    <property type="evidence" value="ECO:0007669"/>
    <property type="project" value="UniProtKB-SubCell"/>
</dbReference>
<evidence type="ECO:0000256" key="4">
    <source>
        <dbReference type="ARBA" id="ARBA00023157"/>
    </source>
</evidence>
<gene>
    <name evidence="9 10 11 12" type="primary">LOC103056520</name>
</gene>
<evidence type="ECO:0000313" key="9">
    <source>
        <dbReference type="RefSeq" id="XP_007441702.1"/>
    </source>
</evidence>
<protein>
    <submittedName>
        <fullName evidence="9 10">Asialoglycoprotein receptor 1-like</fullName>
    </submittedName>
</protein>
<keyword evidence="6" id="KW-0812">Transmembrane</keyword>
<dbReference type="GeneID" id="103056520"/>
<accession>A0A9F5MYJ6</accession>
<comment type="subcellular location">
    <subcellularLocation>
        <location evidence="1">Secreted</location>
    </subcellularLocation>
</comment>
<feature type="domain" description="C-type lectin" evidence="7">
    <location>
        <begin position="167"/>
        <end position="284"/>
    </location>
</feature>
<evidence type="ECO:0000313" key="10">
    <source>
        <dbReference type="RefSeq" id="XP_025031067.1"/>
    </source>
</evidence>
<dbReference type="SMART" id="SM00034">
    <property type="entry name" value="CLECT"/>
    <property type="match status" value="1"/>
</dbReference>
<evidence type="ECO:0000256" key="5">
    <source>
        <dbReference type="SAM" id="Coils"/>
    </source>
</evidence>
<dbReference type="InterPro" id="IPR001304">
    <property type="entry name" value="C-type_lectin-like"/>
</dbReference>
<dbReference type="OrthoDB" id="2142683at2759"/>
<organism evidence="8 12">
    <name type="scientific">Python bivittatus</name>
    <name type="common">Burmese python</name>
    <name type="synonym">Python molurus bivittatus</name>
    <dbReference type="NCBI Taxonomy" id="176946"/>
    <lineage>
        <taxon>Eukaryota</taxon>
        <taxon>Metazoa</taxon>
        <taxon>Chordata</taxon>
        <taxon>Craniata</taxon>
        <taxon>Vertebrata</taxon>
        <taxon>Euteleostomi</taxon>
        <taxon>Lepidosauria</taxon>
        <taxon>Squamata</taxon>
        <taxon>Bifurcata</taxon>
        <taxon>Unidentata</taxon>
        <taxon>Episquamata</taxon>
        <taxon>Toxicofera</taxon>
        <taxon>Serpentes</taxon>
        <taxon>Henophidia</taxon>
        <taxon>Pythonidae</taxon>
        <taxon>Python</taxon>
    </lineage>
</organism>
<dbReference type="InterPro" id="IPR033989">
    <property type="entry name" value="CD209-like_CTLD"/>
</dbReference>
<evidence type="ECO:0000313" key="11">
    <source>
        <dbReference type="RefSeq" id="XP_025031068.1"/>
    </source>
</evidence>
<dbReference type="Proteomes" id="UP000695026">
    <property type="component" value="Unplaced"/>
</dbReference>
<dbReference type="RefSeq" id="XP_025031069.1">
    <property type="nucleotide sequence ID" value="XM_025175301.1"/>
</dbReference>
<dbReference type="RefSeq" id="XP_025031067.1">
    <property type="nucleotide sequence ID" value="XM_025175299.1"/>
</dbReference>
<dbReference type="Gene3D" id="3.10.100.10">
    <property type="entry name" value="Mannose-Binding Protein A, subunit A"/>
    <property type="match status" value="1"/>
</dbReference>
<dbReference type="Pfam" id="PF03954">
    <property type="entry name" value="Lectin_N"/>
    <property type="match status" value="1"/>
</dbReference>
<keyword evidence="5" id="KW-0175">Coiled coil</keyword>
<keyword evidence="6" id="KW-1133">Transmembrane helix</keyword>
<dbReference type="InterPro" id="IPR050111">
    <property type="entry name" value="C-type_lectin/snaclec_domain"/>
</dbReference>
<evidence type="ECO:0000313" key="12">
    <source>
        <dbReference type="RefSeq" id="XP_025031069.1"/>
    </source>
</evidence>
<evidence type="ECO:0000256" key="2">
    <source>
        <dbReference type="ARBA" id="ARBA00022525"/>
    </source>
</evidence>
<dbReference type="InterPro" id="IPR016186">
    <property type="entry name" value="C-type_lectin-like/link_sf"/>
</dbReference>
<sequence length="289" mass="33318">MIRDYQDLSVAFNAENEDDVPKRKAPPKLPRSRTWGRRVCPSRHLVLILLGLSIVLTVTVIVFGAKGHLYNSQLQKVQESLESLNQTAGKEITDLQKQETGAEGRLTDVEGRVKQLTEEANGAREHLLNQMKELQKSHIRLNCDFEDFKHNRTDRVEACCPKGWDAFRKSCYWESRVGKPWQEAKAECESRDAHLVIINSYEEQQFVAVRVRPQYMWIGLTDSSGSWKWVDGSPYAIQQQYWCADQPDDWYGHGLGGGEDCAHLHRDGCWNDDHCTRDYGWICEMEMNT</sequence>
<dbReference type="CDD" id="cd03590">
    <property type="entry name" value="CLECT_DC-SIGN_like"/>
    <property type="match status" value="1"/>
</dbReference>
<evidence type="ECO:0000313" key="8">
    <source>
        <dbReference type="Proteomes" id="UP000695026"/>
    </source>
</evidence>
<feature type="coiled-coil region" evidence="5">
    <location>
        <begin position="78"/>
        <end position="144"/>
    </location>
</feature>
<dbReference type="PROSITE" id="PS50041">
    <property type="entry name" value="C_TYPE_LECTIN_2"/>
    <property type="match status" value="1"/>
</dbReference>
<evidence type="ECO:0000256" key="6">
    <source>
        <dbReference type="SAM" id="Phobius"/>
    </source>
</evidence>
<keyword evidence="4" id="KW-1015">Disulfide bond</keyword>
<dbReference type="SUPFAM" id="SSF56436">
    <property type="entry name" value="C-type lectin-like"/>
    <property type="match status" value="1"/>
</dbReference>
<dbReference type="InterPro" id="IPR018378">
    <property type="entry name" value="C-type_lectin_CS"/>
</dbReference>
<evidence type="ECO:0000256" key="3">
    <source>
        <dbReference type="ARBA" id="ARBA00022734"/>
    </source>
</evidence>
<reference evidence="9 10" key="1">
    <citation type="submission" date="2025-04" db="UniProtKB">
        <authorList>
            <consortium name="RefSeq"/>
        </authorList>
    </citation>
    <scope>IDENTIFICATION</scope>
    <source>
        <tissue evidence="9 10">Liver</tissue>
    </source>
</reference>
<feature type="transmembrane region" description="Helical" evidence="6">
    <location>
        <begin position="45"/>
        <end position="65"/>
    </location>
</feature>
<dbReference type="Pfam" id="PF00059">
    <property type="entry name" value="Lectin_C"/>
    <property type="match status" value="1"/>
</dbReference>
<keyword evidence="2" id="KW-0964">Secreted</keyword>
<name>A0A9F5MYJ6_PYTBI</name>
<evidence type="ECO:0000256" key="1">
    <source>
        <dbReference type="ARBA" id="ARBA00004613"/>
    </source>
</evidence>
<dbReference type="PROSITE" id="PS00615">
    <property type="entry name" value="C_TYPE_LECTIN_1"/>
    <property type="match status" value="1"/>
</dbReference>
<dbReference type="GO" id="GO:0030246">
    <property type="term" value="F:carbohydrate binding"/>
    <property type="evidence" value="ECO:0007669"/>
    <property type="project" value="UniProtKB-KW"/>
</dbReference>
<dbReference type="RefSeq" id="XP_025031068.1">
    <property type="nucleotide sequence ID" value="XM_025175300.1"/>
</dbReference>
<dbReference type="PANTHER" id="PTHR22803">
    <property type="entry name" value="MANNOSE, PHOSPHOLIPASE, LECTIN RECEPTOR RELATED"/>
    <property type="match status" value="1"/>
</dbReference>